<reference evidence="24" key="3">
    <citation type="submission" date="2025-09" db="UniProtKB">
        <authorList>
            <consortium name="Ensembl"/>
        </authorList>
    </citation>
    <scope>IDENTIFICATION</scope>
</reference>
<keyword evidence="2" id="KW-1003">Cell membrane</keyword>
<feature type="domain" description="Fibronectin type-III" evidence="23">
    <location>
        <begin position="110"/>
        <end position="200"/>
    </location>
</feature>
<dbReference type="InterPro" id="IPR011009">
    <property type="entry name" value="Kinase-like_dom_sf"/>
</dbReference>
<keyword evidence="14 18" id="KW-0675">Receptor</keyword>
<dbReference type="EC" id="2.7.10.1" evidence="18"/>
<dbReference type="CDD" id="cd05044">
    <property type="entry name" value="PTKc_c-ros"/>
    <property type="match status" value="1"/>
</dbReference>
<dbReference type="GO" id="GO:0007283">
    <property type="term" value="P:spermatogenesis"/>
    <property type="evidence" value="ECO:0007669"/>
    <property type="project" value="Ensembl"/>
</dbReference>
<keyword evidence="6 21" id="KW-0732">Signal</keyword>
<dbReference type="InterPro" id="IPR013783">
    <property type="entry name" value="Ig-like_fold"/>
</dbReference>
<evidence type="ECO:0000256" key="12">
    <source>
        <dbReference type="ARBA" id="ARBA00023136"/>
    </source>
</evidence>
<reference evidence="24" key="2">
    <citation type="submission" date="2025-08" db="UniProtKB">
        <authorList>
            <consortium name="Ensembl"/>
        </authorList>
    </citation>
    <scope>IDENTIFICATION</scope>
</reference>
<dbReference type="KEGG" id="cjo:107311876"/>
<sequence length="2309" mass="260837">MRNACLLLNRFCTFYFIWISAAYCSFLKNCPELCTSNLEGELGIANLCNVSDINVACIQGCQFWNATVQVNCPVKCNKTYTRECEAVSCKFGCSRAEDAYGVEAQNYLNEPGAPFASTIGSHNITLGWKPASISEVKYIIQWKFHQLPGDWRYTEVVTETSYTVKDLQAFTEYEFRVVWIITSQMQLHSPSSPTYRTHASGVPTTAPIIKDIQSSSPNTVEVSWAPPLFPNGLIVGYNLVLTNENHELLRASRGHSFQFYSTFPNSTYRFSIVAVNEAGAGPPAEANITTPESKVKEKAKWFFLSRNQSLRKRYTEHFLEAAHCLQSGIIHHNITGISVNVYQQVVYFSEGSSIWVKGVVDMSDVSDLTLFYAGWSNITSISVDWLYQRIYFVMNEKIHVCQLENCTAAEDITPLYVTSPRKIVADPYNGYIFCLLEDGIYRANLPLFPGTASAASLVVKSHTLRDFMINFQSKRLIFFNKTEQAFVSGFLDGSEFHTLRSHVPLDDMESFVYENNIFTVTDGRAVFHEEISQVGSSSFNEYVVDCSLEYPEYFGFGNLLFYATSIQPFPLPTLPRLVTVLFGLDQAVISWSPPEHTIGTSQSAWQNWTYDVKVSSRSLPEEGWVISNITDTRFTVKNLVNFTEYEMSVRAVSPAGEGPWSETFRGMTFEEAEEEPYILAVGLEGLWKQRLDSYGPGELLYSDIRNISDLDWYNDTLYWSNSMGKVQTWSMNKKEDTTENVYLPDIKNARMLAFDWLGQCLYWVGKANTIYRKSLLGGHTDVVAHVVYIVKDLVMDSVNGYLYWATPYTVESARLNGEEYLILQEHLQFSGKQVVGLALDLTSGFLYWLVQDGLCLNLYRISICKESCGNIIVTELSEWSISEVSQNVLQYYSGRLFWINGLKFITTQEVNQSISIPFSEPAEFAAFTLVHTSLKPLPGNFSYIPKVIPDSVPESSFKIKGNSSSFHVIWSASTNVQWGTVFYCVGSNALQALETERCLHPHDLTTPSYKVDWLEPFALFDFSVTPYTYWGKAPTTSVYLRAPEGVPSAPANPRIYVLHNNIHEGEERVLVEFRWDKPGRENGVLTQFRVYYQLLYQSGADDTLMEWNVSDVKPTALHFSIRDVLPRLTIRFQVQAFTSVGPGPRSDVVQRNSSDFFPVPTLITFSCNKLFLTDIDNDHTIWEVLTNTNIKDICYTADDDKLYYILEDSLFLLNIRSTSESQFFEDVFLHNVTAITVDWIARHLFVALKTSWNETQLFFIDLELKTKSLKALNIQLGKRNSTISSLQSYPFLSRLYWIEELDYGSRMFYYDILNNTMHHILGYESVEEKMRNYCNCNVAEAELGRPMSIDLSDIKKPQLLFIRGRDEIWASDVDGCHCWKIIKIPSFQGMKIGSLTVDNQFIYWTVEMKECTEIYLADKESTRHSLQKKANHELKILAYSSTVQSYPDKRCLTPLLDTEKPTILDTTNTSFTLSLPSVTTQQLCPSISQPTPTYLVFFREMTSNDENSTYHFSTLQQKSLEIQEPIAVINNLKPFSSYAIRVAVKNYYSDQNQLAIGRETVSTTLYGVPEGVDSIKAVVLSDTTINISWSEPLEPNGPLESIRYQISVNLLSLFPEAPLRKSEFPNGTLSWSVSGLQSGTNNLFKVFTFHPNENWFSESVPVIAKTFETPVSPSNIIPRNTSFQLEWRAPLHINGTSFWFELRKWQTRSDWFSPASTTCTTGPVYTCNLTGTFPSANYLVRATVIYITGMKSTSSPTSFKTTAGVPSKPGTPKRAEGSKNSVQWEKAEDNGSNLTYYILESRKQSGNTNKVSSLWVVVYNGSCDSICTWKAKNLEGTFQFRAAAANMLGLGEYSDTSKDIVLAKDTVTSADITAIVAVIGAVVLCLTMIILFGFVWHQRWKSRKPALPGQIVLVKEDKELAQLRGMAETVGLANACYAVSTLPSQAEIESLPAFPRDKLNLHKLLGSGAFGEVYEGTALDILSDGSGESKVAVKTLKRGATDQEKSEFLKEAHLMSKFDHPHILKLLGVCLLNEPQYLILELMEGGDLLSYLRGARKQKFQSPLLTLTDLLDICLDICKGCVYLEKMHFIHRDLAARNCLVSEKQYGSCSRVVKIGDFGLARDIYKNDYYRKRGEGLLPVRWMAPESLIDGVFTNRSDVWAFGVLVWETLTLGQQPYPGLSNIEVLHHVRSGGRLESPNNCPDDIRDLMTRCWAQDPHNRPTFFHIQHKLQEIRHSPLCFSCFLEDKESVAGFINQAFEDIDVSPADSDSILSTTLMEAKDQEGLNYLVVVKESNQDQGSISSAELTSI</sequence>
<dbReference type="GO" id="GO:0010629">
    <property type="term" value="P:negative regulation of gene expression"/>
    <property type="evidence" value="ECO:0007669"/>
    <property type="project" value="Ensembl"/>
</dbReference>
<dbReference type="GO" id="GO:0019903">
    <property type="term" value="F:protein phosphatase binding"/>
    <property type="evidence" value="ECO:0007669"/>
    <property type="project" value="Ensembl"/>
</dbReference>
<dbReference type="GO" id="GO:0032006">
    <property type="term" value="P:regulation of TOR signaling"/>
    <property type="evidence" value="ECO:0007669"/>
    <property type="project" value="TreeGrafter"/>
</dbReference>
<evidence type="ECO:0000256" key="2">
    <source>
        <dbReference type="ARBA" id="ARBA00022475"/>
    </source>
</evidence>
<evidence type="ECO:0000256" key="19">
    <source>
        <dbReference type="SAM" id="MobiDB-lite"/>
    </source>
</evidence>
<dbReference type="SUPFAM" id="SSF56112">
    <property type="entry name" value="Protein kinase-like (PK-like)"/>
    <property type="match status" value="1"/>
</dbReference>
<dbReference type="SUPFAM" id="SSF49265">
    <property type="entry name" value="Fibronectin type III"/>
    <property type="match status" value="5"/>
</dbReference>
<dbReference type="RefSeq" id="XP_015714245.1">
    <property type="nucleotide sequence ID" value="XM_015858759.2"/>
</dbReference>
<dbReference type="Proteomes" id="UP000694412">
    <property type="component" value="Chromosome 3"/>
</dbReference>
<keyword evidence="13" id="KW-0829">Tyrosine-protein kinase</keyword>
<dbReference type="CTD" id="6098"/>
<keyword evidence="25" id="KW-1185">Reference proteome</keyword>
<dbReference type="SUPFAM" id="SSF63825">
    <property type="entry name" value="YWTD domain"/>
    <property type="match status" value="3"/>
</dbReference>
<evidence type="ECO:0000313" key="24">
    <source>
        <dbReference type="Ensembl" id="ENSCJPP00005010596.1"/>
    </source>
</evidence>
<comment type="subcellular location">
    <subcellularLocation>
        <location evidence="1">Cell membrane</location>
        <topology evidence="1">Single-pass type I membrane protein</topology>
    </subcellularLocation>
</comment>
<dbReference type="FunFam" id="3.30.200.20:FF:000301">
    <property type="entry name" value="Tyrosine-protein kinase receptor"/>
    <property type="match status" value="1"/>
</dbReference>
<dbReference type="SMART" id="SM00135">
    <property type="entry name" value="LY"/>
    <property type="match status" value="4"/>
</dbReference>
<dbReference type="GO" id="GO:0005886">
    <property type="term" value="C:plasma membrane"/>
    <property type="evidence" value="ECO:0007669"/>
    <property type="project" value="UniProtKB-SubCell"/>
</dbReference>
<dbReference type="GO" id="GO:0010467">
    <property type="term" value="P:gene expression"/>
    <property type="evidence" value="ECO:0007669"/>
    <property type="project" value="Ensembl"/>
</dbReference>
<dbReference type="FunFam" id="2.120.10.30:FF:000042">
    <property type="entry name" value="Tyrosine-protein kinase receptor"/>
    <property type="match status" value="1"/>
</dbReference>
<evidence type="ECO:0000256" key="16">
    <source>
        <dbReference type="ARBA" id="ARBA00051243"/>
    </source>
</evidence>
<evidence type="ECO:0000256" key="11">
    <source>
        <dbReference type="ARBA" id="ARBA00022989"/>
    </source>
</evidence>
<dbReference type="CDD" id="cd00063">
    <property type="entry name" value="FN3"/>
    <property type="match status" value="7"/>
</dbReference>
<dbReference type="InterPro" id="IPR036116">
    <property type="entry name" value="FN3_sf"/>
</dbReference>
<dbReference type="FunFam" id="2.120.10.30:FF:000044">
    <property type="entry name" value="Tyrosine-protein kinase receptor"/>
    <property type="match status" value="1"/>
</dbReference>
<feature type="signal peptide" evidence="21">
    <location>
        <begin position="1"/>
        <end position="22"/>
    </location>
</feature>
<evidence type="ECO:0000259" key="22">
    <source>
        <dbReference type="PROSITE" id="PS50011"/>
    </source>
</evidence>
<feature type="domain" description="Fibronectin type-III" evidence="23">
    <location>
        <begin position="571"/>
        <end position="671"/>
    </location>
</feature>
<evidence type="ECO:0000256" key="8">
    <source>
        <dbReference type="ARBA" id="ARBA00022741"/>
    </source>
</evidence>
<dbReference type="PROSITE" id="PS00107">
    <property type="entry name" value="PROTEIN_KINASE_ATP"/>
    <property type="match status" value="1"/>
</dbReference>
<feature type="domain" description="Fibronectin type-III" evidence="23">
    <location>
        <begin position="1049"/>
        <end position="1156"/>
    </location>
</feature>
<protein>
    <recommendedName>
        <fullName evidence="18">Tyrosine-protein kinase receptor</fullName>
        <ecNumber evidence="18">2.7.10.1</ecNumber>
    </recommendedName>
</protein>
<evidence type="ECO:0000256" key="14">
    <source>
        <dbReference type="ARBA" id="ARBA00023170"/>
    </source>
</evidence>
<evidence type="ECO:0000256" key="18">
    <source>
        <dbReference type="RuleBase" id="RU000312"/>
    </source>
</evidence>
<keyword evidence="11 20" id="KW-1133">Transmembrane helix</keyword>
<evidence type="ECO:0000256" key="9">
    <source>
        <dbReference type="ARBA" id="ARBA00022777"/>
    </source>
</evidence>
<dbReference type="PROSITE" id="PS00239">
    <property type="entry name" value="RECEPTOR_TYR_KIN_II"/>
    <property type="match status" value="1"/>
</dbReference>
<name>A0A8C2Y9M3_COTJA</name>
<evidence type="ECO:0000256" key="3">
    <source>
        <dbReference type="ARBA" id="ARBA00022553"/>
    </source>
</evidence>
<dbReference type="GO" id="GO:0007169">
    <property type="term" value="P:cell surface receptor protein tyrosine kinase signaling pathway"/>
    <property type="evidence" value="ECO:0007669"/>
    <property type="project" value="InterPro"/>
</dbReference>
<keyword evidence="5 18" id="KW-0812">Transmembrane</keyword>
<dbReference type="InterPro" id="IPR008266">
    <property type="entry name" value="Tyr_kinase_AS"/>
</dbReference>
<evidence type="ECO:0000256" key="4">
    <source>
        <dbReference type="ARBA" id="ARBA00022679"/>
    </source>
</evidence>
<dbReference type="InterPro" id="IPR020635">
    <property type="entry name" value="Tyr_kinase_cat_dom"/>
</dbReference>
<evidence type="ECO:0000256" key="5">
    <source>
        <dbReference type="ARBA" id="ARBA00022692"/>
    </source>
</evidence>
<evidence type="ECO:0000256" key="6">
    <source>
        <dbReference type="ARBA" id="ARBA00022729"/>
    </source>
</evidence>
<dbReference type="GO" id="GO:0005524">
    <property type="term" value="F:ATP binding"/>
    <property type="evidence" value="ECO:0007669"/>
    <property type="project" value="UniProtKB-UniRule"/>
</dbReference>
<feature type="domain" description="Fibronectin type-III" evidence="23">
    <location>
        <begin position="1765"/>
        <end position="1866"/>
    </location>
</feature>
<keyword evidence="12 20" id="KW-0472">Membrane</keyword>
<feature type="domain" description="Protein kinase" evidence="22">
    <location>
        <begin position="1959"/>
        <end position="2238"/>
    </location>
</feature>
<dbReference type="SMART" id="SM00060">
    <property type="entry name" value="FN3"/>
    <property type="match status" value="9"/>
</dbReference>
<dbReference type="PANTHER" id="PTHR24416">
    <property type="entry name" value="TYROSINE-PROTEIN KINASE RECEPTOR"/>
    <property type="match status" value="1"/>
</dbReference>
<dbReference type="Pfam" id="PF07714">
    <property type="entry name" value="PK_Tyr_Ser-Thr"/>
    <property type="match status" value="1"/>
</dbReference>
<dbReference type="SMART" id="SM00219">
    <property type="entry name" value="TyrKc"/>
    <property type="match status" value="1"/>
</dbReference>
<evidence type="ECO:0000259" key="23">
    <source>
        <dbReference type="PROSITE" id="PS50853"/>
    </source>
</evidence>
<dbReference type="GO" id="GO:0070372">
    <property type="term" value="P:regulation of ERK1 and ERK2 cascade"/>
    <property type="evidence" value="ECO:0007669"/>
    <property type="project" value="Ensembl"/>
</dbReference>
<dbReference type="FunFam" id="1.10.510.10:FF:000341">
    <property type="entry name" value="Tyrosine-protein kinase receptor"/>
    <property type="match status" value="1"/>
</dbReference>
<evidence type="ECO:0000256" key="13">
    <source>
        <dbReference type="ARBA" id="ARBA00023137"/>
    </source>
</evidence>
<accession>A0A8C2Y9M3</accession>
<evidence type="ECO:0000313" key="25">
    <source>
        <dbReference type="Proteomes" id="UP000694412"/>
    </source>
</evidence>
<feature type="domain" description="Fibronectin type-III" evidence="23">
    <location>
        <begin position="1568"/>
        <end position="1667"/>
    </location>
</feature>
<gene>
    <name evidence="24" type="primary">ROS1</name>
</gene>
<dbReference type="PROSITE" id="PS50853">
    <property type="entry name" value="FN3"/>
    <property type="match status" value="9"/>
</dbReference>
<feature type="chain" id="PRO_5034595128" description="Tyrosine-protein kinase receptor" evidence="21">
    <location>
        <begin position="23"/>
        <end position="2309"/>
    </location>
</feature>
<reference evidence="24" key="1">
    <citation type="submission" date="2015-11" db="EMBL/GenBank/DDBJ databases">
        <authorList>
            <consortium name="International Coturnix japonica Genome Analysis Consortium"/>
            <person name="Warren W."/>
            <person name="Burt D.W."/>
            <person name="Antin P.B."/>
            <person name="Lanford R."/>
            <person name="Gros J."/>
            <person name="Wilson R.K."/>
        </authorList>
    </citation>
    <scope>NUCLEOTIDE SEQUENCE [LARGE SCALE GENOMIC DNA]</scope>
</reference>
<evidence type="ECO:0000256" key="10">
    <source>
        <dbReference type="ARBA" id="ARBA00022840"/>
    </source>
</evidence>
<dbReference type="GO" id="GO:0048471">
    <property type="term" value="C:perinuclear region of cytoplasm"/>
    <property type="evidence" value="ECO:0007669"/>
    <property type="project" value="Ensembl"/>
</dbReference>
<evidence type="ECO:0000256" key="15">
    <source>
        <dbReference type="ARBA" id="ARBA00023180"/>
    </source>
</evidence>
<keyword evidence="15" id="KW-0325">Glycoprotein</keyword>
<dbReference type="FunFam" id="2.60.40.10:FF:001816">
    <property type="entry name" value="Tyrosine-protein kinase receptor"/>
    <property type="match status" value="1"/>
</dbReference>
<dbReference type="Ensembl" id="ENSCJPT00005015645.1">
    <property type="protein sequence ID" value="ENSCJPP00005010596.1"/>
    <property type="gene ID" value="ENSCJPG00005009199.1"/>
</dbReference>
<dbReference type="FunFam" id="2.60.40.10:FF:000984">
    <property type="entry name" value="Tyrosine-protein kinase receptor"/>
    <property type="match status" value="1"/>
</dbReference>
<dbReference type="FunFam" id="2.60.40.10:FF:001024">
    <property type="entry name" value="Tyrosine-protein kinase receptor"/>
    <property type="match status" value="1"/>
</dbReference>
<dbReference type="InterPro" id="IPR011042">
    <property type="entry name" value="6-blade_b-propeller_TolB-like"/>
</dbReference>
<dbReference type="GO" id="GO:0004714">
    <property type="term" value="F:transmembrane receptor protein tyrosine kinase activity"/>
    <property type="evidence" value="ECO:0007669"/>
    <property type="project" value="UniProtKB-EC"/>
</dbReference>
<keyword evidence="3 18" id="KW-0597">Phosphoprotein</keyword>
<evidence type="ECO:0000256" key="1">
    <source>
        <dbReference type="ARBA" id="ARBA00004251"/>
    </source>
</evidence>
<keyword evidence="4" id="KW-0808">Transferase</keyword>
<proteinExistence type="inferred from homology"/>
<dbReference type="OrthoDB" id="65481at2759"/>
<keyword evidence="10 17" id="KW-0067">ATP-binding</keyword>
<evidence type="ECO:0000256" key="21">
    <source>
        <dbReference type="SAM" id="SignalP"/>
    </source>
</evidence>
<dbReference type="GO" id="GO:0009986">
    <property type="term" value="C:cell surface"/>
    <property type="evidence" value="ECO:0007669"/>
    <property type="project" value="Ensembl"/>
</dbReference>
<dbReference type="Gene3D" id="2.120.10.30">
    <property type="entry name" value="TolB, C-terminal domain"/>
    <property type="match status" value="3"/>
</dbReference>
<feature type="binding site" evidence="17">
    <location>
        <position position="1994"/>
    </location>
    <ligand>
        <name>ATP</name>
        <dbReference type="ChEBI" id="CHEBI:30616"/>
    </ligand>
</feature>
<dbReference type="InterPro" id="IPR050122">
    <property type="entry name" value="RTK"/>
</dbReference>
<dbReference type="PROSITE" id="PS50011">
    <property type="entry name" value="PROTEIN_KINASE_DOM"/>
    <property type="match status" value="1"/>
</dbReference>
<dbReference type="InterPro" id="IPR017441">
    <property type="entry name" value="Protein_kinase_ATP_BS"/>
</dbReference>
<dbReference type="Gene3D" id="1.10.510.10">
    <property type="entry name" value="Transferase(Phosphotransferase) domain 1"/>
    <property type="match status" value="1"/>
</dbReference>
<dbReference type="PANTHER" id="PTHR24416:SF527">
    <property type="entry name" value="PROTO-ONCOGENE TYROSINE-PROTEIN KINASE ROS"/>
    <property type="match status" value="1"/>
</dbReference>
<dbReference type="Gene3D" id="2.60.40.10">
    <property type="entry name" value="Immunoglobulins"/>
    <property type="match status" value="7"/>
</dbReference>
<feature type="domain" description="Fibronectin type-III" evidence="23">
    <location>
        <begin position="203"/>
        <end position="294"/>
    </location>
</feature>
<dbReference type="InterPro" id="IPR002011">
    <property type="entry name" value="Tyr_kinase_rcpt_2_CS"/>
</dbReference>
<evidence type="ECO:0000256" key="20">
    <source>
        <dbReference type="SAM" id="Phobius"/>
    </source>
</evidence>
<feature type="domain" description="Fibronectin type-III" evidence="23">
    <location>
        <begin position="1669"/>
        <end position="1764"/>
    </location>
</feature>
<dbReference type="InterPro" id="IPR001245">
    <property type="entry name" value="Ser-Thr/Tyr_kinase_cat_dom"/>
</dbReference>
<evidence type="ECO:0000256" key="7">
    <source>
        <dbReference type="ARBA" id="ARBA00022737"/>
    </source>
</evidence>
<dbReference type="PRINTS" id="PR00109">
    <property type="entry name" value="TYRKINASE"/>
</dbReference>
<dbReference type="GO" id="GO:0010966">
    <property type="term" value="P:regulation of phosphate transport"/>
    <property type="evidence" value="ECO:0007669"/>
    <property type="project" value="Ensembl"/>
</dbReference>
<dbReference type="GO" id="GO:0043235">
    <property type="term" value="C:receptor complex"/>
    <property type="evidence" value="ECO:0007669"/>
    <property type="project" value="TreeGrafter"/>
</dbReference>
<organism evidence="24 25">
    <name type="scientific">Coturnix japonica</name>
    <name type="common">Japanese quail</name>
    <name type="synonym">Coturnix coturnix japonica</name>
    <dbReference type="NCBI Taxonomy" id="93934"/>
    <lineage>
        <taxon>Eukaryota</taxon>
        <taxon>Metazoa</taxon>
        <taxon>Chordata</taxon>
        <taxon>Craniata</taxon>
        <taxon>Vertebrata</taxon>
        <taxon>Euteleostomi</taxon>
        <taxon>Archelosauria</taxon>
        <taxon>Archosauria</taxon>
        <taxon>Dinosauria</taxon>
        <taxon>Saurischia</taxon>
        <taxon>Theropoda</taxon>
        <taxon>Coelurosauria</taxon>
        <taxon>Aves</taxon>
        <taxon>Neognathae</taxon>
        <taxon>Galloanserae</taxon>
        <taxon>Galliformes</taxon>
        <taxon>Phasianidae</taxon>
        <taxon>Perdicinae</taxon>
        <taxon>Coturnix</taxon>
    </lineage>
</organism>
<dbReference type="PROSITE" id="PS00109">
    <property type="entry name" value="PROTEIN_KINASE_TYR"/>
    <property type="match status" value="1"/>
</dbReference>
<keyword evidence="9" id="KW-0418">Kinase</keyword>
<dbReference type="GO" id="GO:0002066">
    <property type="term" value="P:columnar/cuboidal epithelial cell development"/>
    <property type="evidence" value="ECO:0007669"/>
    <property type="project" value="Ensembl"/>
</dbReference>
<dbReference type="InterPro" id="IPR003961">
    <property type="entry name" value="FN3_dom"/>
</dbReference>
<dbReference type="Gene3D" id="3.30.200.20">
    <property type="entry name" value="Phosphorylase Kinase, domain 1"/>
    <property type="match status" value="1"/>
</dbReference>
<dbReference type="InterPro" id="IPR000033">
    <property type="entry name" value="LDLR_classB_rpt"/>
</dbReference>
<comment type="similarity">
    <text evidence="18">Belongs to the protein kinase superfamily. Tyr protein kinase family. Insulin receptor subfamily.</text>
</comment>
<dbReference type="InterPro" id="IPR000719">
    <property type="entry name" value="Prot_kinase_dom"/>
</dbReference>
<feature type="region of interest" description="Disordered" evidence="19">
    <location>
        <begin position="1754"/>
        <end position="1784"/>
    </location>
</feature>
<dbReference type="Pfam" id="PF00041">
    <property type="entry name" value="fn3"/>
    <property type="match status" value="3"/>
</dbReference>
<dbReference type="GeneID" id="107311876"/>
<feature type="domain" description="Fibronectin type-III" evidence="23">
    <location>
        <begin position="952"/>
        <end position="1045"/>
    </location>
</feature>
<comment type="catalytic activity">
    <reaction evidence="16 18">
        <text>L-tyrosyl-[protein] + ATP = O-phospho-L-tyrosyl-[protein] + ADP + H(+)</text>
        <dbReference type="Rhea" id="RHEA:10596"/>
        <dbReference type="Rhea" id="RHEA-COMP:10136"/>
        <dbReference type="Rhea" id="RHEA-COMP:20101"/>
        <dbReference type="ChEBI" id="CHEBI:15378"/>
        <dbReference type="ChEBI" id="CHEBI:30616"/>
        <dbReference type="ChEBI" id="CHEBI:46858"/>
        <dbReference type="ChEBI" id="CHEBI:61978"/>
        <dbReference type="ChEBI" id="CHEBI:456216"/>
        <dbReference type="EC" id="2.7.10.1"/>
    </reaction>
</comment>
<feature type="domain" description="Fibronectin type-III" evidence="23">
    <location>
        <begin position="1457"/>
        <end position="1567"/>
    </location>
</feature>
<dbReference type="FunFam" id="2.120.10.30:FF:000038">
    <property type="entry name" value="Tyrosine-protein kinase receptor"/>
    <property type="match status" value="1"/>
</dbReference>
<feature type="transmembrane region" description="Helical" evidence="20">
    <location>
        <begin position="1872"/>
        <end position="1896"/>
    </location>
</feature>
<keyword evidence="7" id="KW-0677">Repeat</keyword>
<keyword evidence="8 17" id="KW-0547">Nucleotide-binding</keyword>
<dbReference type="GeneTree" id="ENSGT00940000160831"/>
<dbReference type="FunFam" id="2.60.40.10:FF:001018">
    <property type="entry name" value="Tyrosine-protein kinase receptor"/>
    <property type="match status" value="1"/>
</dbReference>
<evidence type="ECO:0000256" key="17">
    <source>
        <dbReference type="PROSITE-ProRule" id="PRU10141"/>
    </source>
</evidence>